<proteinExistence type="predicted"/>
<evidence type="ECO:0000256" key="1">
    <source>
        <dbReference type="SAM" id="Phobius"/>
    </source>
</evidence>
<evidence type="ECO:0000313" key="3">
    <source>
        <dbReference type="Proteomes" id="UP001597046"/>
    </source>
</evidence>
<organism evidence="2 3">
    <name type="scientific">Terrabacter terrigena</name>
    <dbReference type="NCBI Taxonomy" id="574718"/>
    <lineage>
        <taxon>Bacteria</taxon>
        <taxon>Bacillati</taxon>
        <taxon>Actinomycetota</taxon>
        <taxon>Actinomycetes</taxon>
        <taxon>Micrococcales</taxon>
        <taxon>Intrasporangiaceae</taxon>
        <taxon>Terrabacter</taxon>
    </lineage>
</organism>
<dbReference type="Proteomes" id="UP001597046">
    <property type="component" value="Unassembled WGS sequence"/>
</dbReference>
<evidence type="ECO:0000313" key="2">
    <source>
        <dbReference type="EMBL" id="MFD1056649.1"/>
    </source>
</evidence>
<dbReference type="EMBL" id="JBHTKH010000022">
    <property type="protein sequence ID" value="MFD1056649.1"/>
    <property type="molecule type" value="Genomic_DNA"/>
</dbReference>
<dbReference type="InterPro" id="IPR046657">
    <property type="entry name" value="DUF6766"/>
</dbReference>
<reference evidence="3" key="1">
    <citation type="journal article" date="2019" name="Int. J. Syst. Evol. Microbiol.">
        <title>The Global Catalogue of Microorganisms (GCM) 10K type strain sequencing project: providing services to taxonomists for standard genome sequencing and annotation.</title>
        <authorList>
            <consortium name="The Broad Institute Genomics Platform"/>
            <consortium name="The Broad Institute Genome Sequencing Center for Infectious Disease"/>
            <person name="Wu L."/>
            <person name="Ma J."/>
        </authorList>
    </citation>
    <scope>NUCLEOTIDE SEQUENCE [LARGE SCALE GENOMIC DNA]</scope>
    <source>
        <strain evidence="3">CCUG 57508</strain>
    </source>
</reference>
<accession>A0ABW3N4E3</accession>
<keyword evidence="3" id="KW-1185">Reference proteome</keyword>
<protein>
    <submittedName>
        <fullName evidence="2">DUF6766 family protein</fullName>
    </submittedName>
</protein>
<dbReference type="Pfam" id="PF20554">
    <property type="entry name" value="DUF6766"/>
    <property type="match status" value="1"/>
</dbReference>
<keyword evidence="1" id="KW-0812">Transmembrane</keyword>
<sequence>MRKVLREQGLTLAFIALLLGALVGQALTGLAVYNRQAADAHLPLMTLWRYVTSSQFAVDVAENWQSEYLQFLLFILLTVWLAQKGSPESKPLDSLGRESDKDQKVGHYAQDDSPAWAKVGGWRLRLFSRSLGLVMGAIFLLSWLVQFIAGRSAYNADQIQDLKAPLGWAEYLTAPDFWNRTLQNWQSEFLAVASMVVLSIYLRERGSPESKPVGQPHASTGVEG</sequence>
<keyword evidence="1" id="KW-0472">Membrane</keyword>
<feature type="transmembrane region" description="Helical" evidence="1">
    <location>
        <begin position="131"/>
        <end position="149"/>
    </location>
</feature>
<comment type="caution">
    <text evidence="2">The sequence shown here is derived from an EMBL/GenBank/DDBJ whole genome shotgun (WGS) entry which is preliminary data.</text>
</comment>
<dbReference type="RefSeq" id="WP_386054756.1">
    <property type="nucleotide sequence ID" value="NZ_JBHTKH010000022.1"/>
</dbReference>
<name>A0ABW3N4E3_9MICO</name>
<keyword evidence="1" id="KW-1133">Transmembrane helix</keyword>
<gene>
    <name evidence="2" type="ORF">ACFQ2V_20275</name>
</gene>